<dbReference type="Gene3D" id="3.40.50.720">
    <property type="entry name" value="NAD(P)-binding Rossmann-like Domain"/>
    <property type="match status" value="1"/>
</dbReference>
<dbReference type="PROSITE" id="PS00061">
    <property type="entry name" value="ADH_SHORT"/>
    <property type="match status" value="1"/>
</dbReference>
<dbReference type="PANTHER" id="PTHR42760">
    <property type="entry name" value="SHORT-CHAIN DEHYDROGENASES/REDUCTASES FAMILY MEMBER"/>
    <property type="match status" value="1"/>
</dbReference>
<dbReference type="PRINTS" id="PR00081">
    <property type="entry name" value="GDHRDH"/>
</dbReference>
<dbReference type="PANTHER" id="PTHR42760:SF40">
    <property type="entry name" value="3-OXOACYL-[ACYL-CARRIER-PROTEIN] REDUCTASE, CHLOROPLASTIC"/>
    <property type="match status" value="1"/>
</dbReference>
<dbReference type="InterPro" id="IPR036291">
    <property type="entry name" value="NAD(P)-bd_dom_sf"/>
</dbReference>
<dbReference type="SUPFAM" id="SSF51735">
    <property type="entry name" value="NAD(P)-binding Rossmann-fold domains"/>
    <property type="match status" value="1"/>
</dbReference>
<dbReference type="Proteomes" id="UP000737171">
    <property type="component" value="Unassembled WGS sequence"/>
</dbReference>
<gene>
    <name evidence="2" type="ORF">HLB44_34210</name>
</gene>
<evidence type="ECO:0000313" key="3">
    <source>
        <dbReference type="Proteomes" id="UP000737171"/>
    </source>
</evidence>
<dbReference type="EMBL" id="JABRWJ010000017">
    <property type="protein sequence ID" value="NRF72051.1"/>
    <property type="molecule type" value="Genomic_DNA"/>
</dbReference>
<sequence>MKPLADFESKLIVVTGAAGGIGRECVDLLLATVLASSPSIATLPRCRPCRPRASAMPAGQGWRQWCPGLESPAACAAAIGKVDAPIFALLHLAGIFEADEIDAQSRPVWDRAIAVNLTSAFDITGACLPHLVTDEAARLVFMASVAYRRGSFDHIGYSAAKGGIAAMVRAMSRRLGPRAMVNAVAPGIIRTAMAQDIIDSRADALLNTIPVARFGHPREVAGVVKFLCSADASYITGQVINCDGGIANG</sequence>
<name>A0ABX2ETU2_9BURK</name>
<dbReference type="CDD" id="cd05233">
    <property type="entry name" value="SDR_c"/>
    <property type="match status" value="1"/>
</dbReference>
<organism evidence="2 3">
    <name type="scientific">Pseudaquabacterium terrae</name>
    <dbReference type="NCBI Taxonomy" id="2732868"/>
    <lineage>
        <taxon>Bacteria</taxon>
        <taxon>Pseudomonadati</taxon>
        <taxon>Pseudomonadota</taxon>
        <taxon>Betaproteobacteria</taxon>
        <taxon>Burkholderiales</taxon>
        <taxon>Sphaerotilaceae</taxon>
        <taxon>Pseudaquabacterium</taxon>
    </lineage>
</organism>
<comment type="similarity">
    <text evidence="1">Belongs to the short-chain dehydrogenases/reductases (SDR) family.</text>
</comment>
<protein>
    <submittedName>
        <fullName evidence="2">SDR family oxidoreductase</fullName>
    </submittedName>
</protein>
<reference evidence="2 3" key="1">
    <citation type="submission" date="2020-05" db="EMBL/GenBank/DDBJ databases">
        <title>Aquincola sp. isolate from soil.</title>
        <authorList>
            <person name="Han J."/>
            <person name="Kim D.-U."/>
        </authorList>
    </citation>
    <scope>NUCLEOTIDE SEQUENCE [LARGE SCALE GENOMIC DNA]</scope>
    <source>
        <strain evidence="2 3">S2</strain>
    </source>
</reference>
<dbReference type="InterPro" id="IPR002347">
    <property type="entry name" value="SDR_fam"/>
</dbReference>
<dbReference type="Pfam" id="PF13561">
    <property type="entry name" value="adh_short_C2"/>
    <property type="match status" value="1"/>
</dbReference>
<proteinExistence type="inferred from homology"/>
<dbReference type="InterPro" id="IPR020904">
    <property type="entry name" value="Sc_DH/Rdtase_CS"/>
</dbReference>
<evidence type="ECO:0000313" key="2">
    <source>
        <dbReference type="EMBL" id="NRF72051.1"/>
    </source>
</evidence>
<dbReference type="RefSeq" id="WP_173134549.1">
    <property type="nucleotide sequence ID" value="NZ_JABRWJ010000017.1"/>
</dbReference>
<keyword evidence="3" id="KW-1185">Reference proteome</keyword>
<comment type="caution">
    <text evidence="2">The sequence shown here is derived from an EMBL/GenBank/DDBJ whole genome shotgun (WGS) entry which is preliminary data.</text>
</comment>
<accession>A0ABX2ETU2</accession>
<evidence type="ECO:0000256" key="1">
    <source>
        <dbReference type="ARBA" id="ARBA00006484"/>
    </source>
</evidence>